<name>A0A2U3N1I4_9GAMM</name>
<dbReference type="EMBL" id="OOGT01000146">
    <property type="protein sequence ID" value="SPL71540.1"/>
    <property type="molecule type" value="Genomic_DNA"/>
</dbReference>
<dbReference type="OrthoDB" id="5522511at2"/>
<evidence type="ECO:0000313" key="3">
    <source>
        <dbReference type="EMBL" id="SPL71540.1"/>
    </source>
</evidence>
<feature type="domain" description="Bacteriophage lysin" evidence="2">
    <location>
        <begin position="77"/>
        <end position="143"/>
    </location>
</feature>
<feature type="region of interest" description="Disordered" evidence="1">
    <location>
        <begin position="26"/>
        <end position="56"/>
    </location>
</feature>
<dbReference type="Gene3D" id="3.90.1720.10">
    <property type="entry name" value="endopeptidase domain like (from Nostoc punctiforme)"/>
    <property type="match status" value="1"/>
</dbReference>
<organism evidence="3 4">
    <name type="scientific">Acinetobacter stercoris</name>
    <dbReference type="NCBI Taxonomy" id="2126983"/>
    <lineage>
        <taxon>Bacteria</taxon>
        <taxon>Pseudomonadati</taxon>
        <taxon>Pseudomonadota</taxon>
        <taxon>Gammaproteobacteria</taxon>
        <taxon>Moraxellales</taxon>
        <taxon>Moraxellaceae</taxon>
        <taxon>Acinetobacter</taxon>
    </lineage>
</organism>
<dbReference type="InterPro" id="IPR008044">
    <property type="entry name" value="Phage_lysin"/>
</dbReference>
<dbReference type="Pfam" id="PF05382">
    <property type="entry name" value="Amidase_5"/>
    <property type="match status" value="1"/>
</dbReference>
<evidence type="ECO:0000259" key="2">
    <source>
        <dbReference type="Pfam" id="PF05382"/>
    </source>
</evidence>
<evidence type="ECO:0000256" key="1">
    <source>
        <dbReference type="SAM" id="MobiDB-lite"/>
    </source>
</evidence>
<evidence type="ECO:0000313" key="4">
    <source>
        <dbReference type="Proteomes" id="UP000245974"/>
    </source>
</evidence>
<feature type="compositionally biased region" description="Polar residues" evidence="1">
    <location>
        <begin position="40"/>
        <end position="56"/>
    </location>
</feature>
<proteinExistence type="predicted"/>
<reference evidence="4" key="1">
    <citation type="submission" date="2018-03" db="EMBL/GenBank/DDBJ databases">
        <authorList>
            <person name="Blom J."/>
        </authorList>
    </citation>
    <scope>NUCLEOTIDE SEQUENCE [LARGE SCALE GENOMIC DNA]</scope>
    <source>
        <strain evidence="4">KPC-SM-21</strain>
    </source>
</reference>
<gene>
    <name evidence="3" type="ORF">KPC_2718</name>
</gene>
<dbReference type="Proteomes" id="UP000245974">
    <property type="component" value="Unassembled WGS sequence"/>
</dbReference>
<accession>A0A2U3N1I4</accession>
<dbReference type="AlphaFoldDB" id="A0A2U3N1I4"/>
<dbReference type="InParanoid" id="A0A2U3N1I4"/>
<dbReference type="RefSeq" id="WP_121974961.1">
    <property type="nucleotide sequence ID" value="NZ_OOGT01000146.1"/>
</dbReference>
<keyword evidence="4" id="KW-1185">Reference proteome</keyword>
<protein>
    <recommendedName>
        <fullName evidence="2">Bacteriophage lysin domain-containing protein</fullName>
    </recommendedName>
</protein>
<sequence length="177" mass="19831">MIYDNYGHVNEVYAPVHANIVIRSKGNPTQRPIDSDDNETNTQNSKPRNYTSSANGQRLDLSKFTQKLASITRTTSTAKCAKSIRVALQSAGANIQNHPVAAADWGDTLKKIGYRQINPSFNNPKKGDIYIIDRTGSHTYGHIAGYSGSNWVSDFKQSDYAVYKNKNVKYSYYRLDD</sequence>